<keyword evidence="7 12" id="KW-0808">Transferase</keyword>
<comment type="similarity">
    <text evidence="3 12">Belongs to the PIGV family.</text>
</comment>
<proteinExistence type="inferred from homology"/>
<dbReference type="OrthoDB" id="10252502at2759"/>
<feature type="transmembrane region" description="Helical" evidence="12">
    <location>
        <begin position="184"/>
        <end position="202"/>
    </location>
</feature>
<dbReference type="Pfam" id="PF04188">
    <property type="entry name" value="Mannosyl_trans2"/>
    <property type="match status" value="1"/>
</dbReference>
<evidence type="ECO:0000256" key="6">
    <source>
        <dbReference type="ARBA" id="ARBA00022676"/>
    </source>
</evidence>
<dbReference type="GeneID" id="30011130"/>
<dbReference type="PANTHER" id="PTHR12468">
    <property type="entry name" value="GPI MANNOSYLTRANSFERASE 2"/>
    <property type="match status" value="1"/>
</dbReference>
<keyword evidence="14" id="KW-1185">Reference proteome</keyword>
<evidence type="ECO:0000256" key="3">
    <source>
        <dbReference type="ARBA" id="ARBA00008698"/>
    </source>
</evidence>
<evidence type="ECO:0000256" key="11">
    <source>
        <dbReference type="ARBA" id="ARBA00023136"/>
    </source>
</evidence>
<comment type="caution">
    <text evidence="13">The sequence shown here is derived from an EMBL/GenBank/DDBJ whole genome shotgun (WGS) entry which is preliminary data.</text>
</comment>
<keyword evidence="5 12" id="KW-0337">GPI-anchor biosynthesis</keyword>
<dbReference type="GO" id="GO:0031501">
    <property type="term" value="C:mannosyltransferase complex"/>
    <property type="evidence" value="ECO:0007669"/>
    <property type="project" value="TreeGrafter"/>
</dbReference>
<dbReference type="EMBL" id="LVYI01000005">
    <property type="protein sequence ID" value="OAP59664.1"/>
    <property type="molecule type" value="Genomic_DNA"/>
</dbReference>
<evidence type="ECO:0000256" key="2">
    <source>
        <dbReference type="ARBA" id="ARBA00004687"/>
    </source>
</evidence>
<protein>
    <recommendedName>
        <fullName evidence="4 12">GPI mannosyltransferase 2</fullName>
        <ecNumber evidence="12">2.4.1.-</ecNumber>
    </recommendedName>
</protein>
<evidence type="ECO:0000256" key="12">
    <source>
        <dbReference type="RuleBase" id="RU363112"/>
    </source>
</evidence>
<feature type="transmembrane region" description="Helical" evidence="12">
    <location>
        <begin position="237"/>
        <end position="255"/>
    </location>
</feature>
<keyword evidence="9 12" id="KW-0256">Endoplasmic reticulum</keyword>
<comment type="caution">
    <text evidence="12">Lacks conserved residue(s) required for the propagation of feature annotation.</text>
</comment>
<comment type="subcellular location">
    <subcellularLocation>
        <location evidence="1 12">Endoplasmic reticulum membrane</location>
        <topology evidence="1 12">Multi-pass membrane protein</topology>
    </subcellularLocation>
</comment>
<keyword evidence="11 12" id="KW-0472">Membrane</keyword>
<feature type="transmembrane region" description="Helical" evidence="12">
    <location>
        <begin position="12"/>
        <end position="32"/>
    </location>
</feature>
<dbReference type="GO" id="GO:0005789">
    <property type="term" value="C:endoplasmic reticulum membrane"/>
    <property type="evidence" value="ECO:0007669"/>
    <property type="project" value="UniProtKB-SubCell"/>
</dbReference>
<feature type="transmembrane region" description="Helical" evidence="12">
    <location>
        <begin position="71"/>
        <end position="90"/>
    </location>
</feature>
<keyword evidence="6 12" id="KW-0328">Glycosyltransferase</keyword>
<gene>
    <name evidence="13" type="ORF">AYL99_06962</name>
</gene>
<feature type="transmembrane region" description="Helical" evidence="12">
    <location>
        <begin position="44"/>
        <end position="62"/>
    </location>
</feature>
<comment type="function">
    <text evidence="12">Mannosyltransferase involved in glycosylphosphatidylinositol-anchor biosynthesis.</text>
</comment>
<evidence type="ECO:0000256" key="1">
    <source>
        <dbReference type="ARBA" id="ARBA00004477"/>
    </source>
</evidence>
<keyword evidence="10 12" id="KW-1133">Transmembrane helix</keyword>
<keyword evidence="8 12" id="KW-0812">Transmembrane</keyword>
<organism evidence="13 14">
    <name type="scientific">Fonsecaea erecta</name>
    <dbReference type="NCBI Taxonomy" id="1367422"/>
    <lineage>
        <taxon>Eukaryota</taxon>
        <taxon>Fungi</taxon>
        <taxon>Dikarya</taxon>
        <taxon>Ascomycota</taxon>
        <taxon>Pezizomycotina</taxon>
        <taxon>Eurotiomycetes</taxon>
        <taxon>Chaetothyriomycetidae</taxon>
        <taxon>Chaetothyriales</taxon>
        <taxon>Herpotrichiellaceae</taxon>
        <taxon>Fonsecaea</taxon>
    </lineage>
</organism>
<evidence type="ECO:0000313" key="14">
    <source>
        <dbReference type="Proteomes" id="UP000078343"/>
    </source>
</evidence>
<dbReference type="RefSeq" id="XP_018693031.1">
    <property type="nucleotide sequence ID" value="XM_018838471.1"/>
</dbReference>
<sequence>MSGFLGYLHAIRLFQSGLVFAGCTTIICAGLTFSTATMVRSNGILAGIPFLVEAVTTLLAMFSQGLSASRVFQLASIVFAGLLVACGMVYPQGLAYKDYCYGRATETRRPWCNQTIPSIFTWVQSHYWNVGPFRYWTVSNLPLFILAAPTLSVLIYSAVDVLRRPQFLSLETQQAPATSSAGKRALLSLALPQLVLAVLALTSYHVQIITRLSSGYPLWYIWLATELQTEPKRSSVVIRWMVIYGLVQAGLYASFLPPA</sequence>
<dbReference type="AlphaFoldDB" id="A0A178ZIQ4"/>
<evidence type="ECO:0000256" key="8">
    <source>
        <dbReference type="ARBA" id="ARBA00022692"/>
    </source>
</evidence>
<feature type="transmembrane region" description="Helical" evidence="12">
    <location>
        <begin position="141"/>
        <end position="163"/>
    </location>
</feature>
<dbReference type="STRING" id="1367422.A0A178ZIQ4"/>
<name>A0A178ZIQ4_9EURO</name>
<dbReference type="PANTHER" id="PTHR12468:SF2">
    <property type="entry name" value="GPI MANNOSYLTRANSFERASE 2"/>
    <property type="match status" value="1"/>
</dbReference>
<dbReference type="UniPathway" id="UPA00196"/>
<dbReference type="InterPro" id="IPR007315">
    <property type="entry name" value="PIG-V/Gpi18"/>
</dbReference>
<comment type="pathway">
    <text evidence="2 12">Glycolipid biosynthesis; glycosylphosphatidylinositol-anchor biosynthesis.</text>
</comment>
<accession>A0A178ZIQ4</accession>
<dbReference type="EC" id="2.4.1.-" evidence="12"/>
<dbReference type="GO" id="GO:0000009">
    <property type="term" value="F:alpha-1,6-mannosyltransferase activity"/>
    <property type="evidence" value="ECO:0007669"/>
    <property type="project" value="InterPro"/>
</dbReference>
<dbReference type="Proteomes" id="UP000078343">
    <property type="component" value="Unassembled WGS sequence"/>
</dbReference>
<dbReference type="GO" id="GO:0004376">
    <property type="term" value="F:GPI mannosyltransferase activity"/>
    <property type="evidence" value="ECO:0007669"/>
    <property type="project" value="InterPro"/>
</dbReference>
<evidence type="ECO:0000256" key="5">
    <source>
        <dbReference type="ARBA" id="ARBA00022502"/>
    </source>
</evidence>
<reference evidence="13 14" key="1">
    <citation type="submission" date="2016-04" db="EMBL/GenBank/DDBJ databases">
        <title>Draft genome of Fonsecaea erecta CBS 125763.</title>
        <authorList>
            <person name="Weiss V.A."/>
            <person name="Vicente V.A."/>
            <person name="Raittz R.T."/>
            <person name="Moreno L.F."/>
            <person name="De Souza E.M."/>
            <person name="Pedrosa F.O."/>
            <person name="Steffens M.B."/>
            <person name="Faoro H."/>
            <person name="Tadra-Sfeir M.Z."/>
            <person name="Najafzadeh M.J."/>
            <person name="Felipe M.S."/>
            <person name="Teixeira M."/>
            <person name="Sun J."/>
            <person name="Xi L."/>
            <person name="Gomes R."/>
            <person name="De Azevedo C.M."/>
            <person name="Salgado C.G."/>
            <person name="Da Silva M.B."/>
            <person name="Nascimento M.F."/>
            <person name="Queiroz-Telles F."/>
            <person name="Attili D.S."/>
            <person name="Gorbushina A."/>
        </authorList>
    </citation>
    <scope>NUCLEOTIDE SEQUENCE [LARGE SCALE GENOMIC DNA]</scope>
    <source>
        <strain evidence="13 14">CBS 125763</strain>
    </source>
</reference>
<evidence type="ECO:0000256" key="4">
    <source>
        <dbReference type="ARBA" id="ARBA00013795"/>
    </source>
</evidence>
<evidence type="ECO:0000256" key="7">
    <source>
        <dbReference type="ARBA" id="ARBA00022679"/>
    </source>
</evidence>
<dbReference type="GO" id="GO:0006506">
    <property type="term" value="P:GPI anchor biosynthetic process"/>
    <property type="evidence" value="ECO:0007669"/>
    <property type="project" value="UniProtKB-UniPathway"/>
</dbReference>
<evidence type="ECO:0000256" key="10">
    <source>
        <dbReference type="ARBA" id="ARBA00022989"/>
    </source>
</evidence>
<evidence type="ECO:0000256" key="9">
    <source>
        <dbReference type="ARBA" id="ARBA00022824"/>
    </source>
</evidence>
<evidence type="ECO:0000313" key="13">
    <source>
        <dbReference type="EMBL" id="OAP59664.1"/>
    </source>
</evidence>